<feature type="transmembrane region" description="Helical" evidence="7">
    <location>
        <begin position="303"/>
        <end position="322"/>
    </location>
</feature>
<evidence type="ECO:0000256" key="2">
    <source>
        <dbReference type="ARBA" id="ARBA00022448"/>
    </source>
</evidence>
<evidence type="ECO:0000259" key="8">
    <source>
        <dbReference type="PROSITE" id="PS50850"/>
    </source>
</evidence>
<feature type="transmembrane region" description="Helical" evidence="7">
    <location>
        <begin position="278"/>
        <end position="297"/>
    </location>
</feature>
<dbReference type="Gene3D" id="1.20.1250.20">
    <property type="entry name" value="MFS general substrate transporter like domains"/>
    <property type="match status" value="1"/>
</dbReference>
<evidence type="ECO:0000256" key="4">
    <source>
        <dbReference type="ARBA" id="ARBA00022692"/>
    </source>
</evidence>
<evidence type="ECO:0000313" key="9">
    <source>
        <dbReference type="EMBL" id="QQB14816.1"/>
    </source>
</evidence>
<evidence type="ECO:0000256" key="5">
    <source>
        <dbReference type="ARBA" id="ARBA00022989"/>
    </source>
</evidence>
<name>A0A7T4A010_9MICO</name>
<dbReference type="EMBL" id="CP065989">
    <property type="protein sequence ID" value="QQB14816.1"/>
    <property type="molecule type" value="Genomic_DNA"/>
</dbReference>
<keyword evidence="2" id="KW-0813">Transport</keyword>
<comment type="subcellular location">
    <subcellularLocation>
        <location evidence="1">Cell membrane</location>
        <topology evidence="1">Multi-pass membrane protein</topology>
    </subcellularLocation>
</comment>
<keyword evidence="6 7" id="KW-0472">Membrane</keyword>
<dbReference type="InterPro" id="IPR020846">
    <property type="entry name" value="MFS_dom"/>
</dbReference>
<dbReference type="InterPro" id="IPR011701">
    <property type="entry name" value="MFS"/>
</dbReference>
<keyword evidence="3" id="KW-1003">Cell membrane</keyword>
<dbReference type="SUPFAM" id="SSF103473">
    <property type="entry name" value="MFS general substrate transporter"/>
    <property type="match status" value="1"/>
</dbReference>
<dbReference type="PANTHER" id="PTHR23517:SF13">
    <property type="entry name" value="MAJOR FACILITATOR SUPERFAMILY MFS_1"/>
    <property type="match status" value="1"/>
</dbReference>
<keyword evidence="4 7" id="KW-0812">Transmembrane</keyword>
<accession>A0A7T4A010</accession>
<organism evidence="9 10">
    <name type="scientific">Brevibacterium casei</name>
    <dbReference type="NCBI Taxonomy" id="33889"/>
    <lineage>
        <taxon>Bacteria</taxon>
        <taxon>Bacillati</taxon>
        <taxon>Actinomycetota</taxon>
        <taxon>Actinomycetes</taxon>
        <taxon>Micrococcales</taxon>
        <taxon>Brevibacteriaceae</taxon>
        <taxon>Brevibacterium</taxon>
    </lineage>
</organism>
<feature type="transmembrane region" description="Helical" evidence="7">
    <location>
        <begin position="132"/>
        <end position="159"/>
    </location>
</feature>
<evidence type="ECO:0000256" key="3">
    <source>
        <dbReference type="ARBA" id="ARBA00022475"/>
    </source>
</evidence>
<dbReference type="PROSITE" id="PS50850">
    <property type="entry name" value="MFS"/>
    <property type="match status" value="1"/>
</dbReference>
<dbReference type="GO" id="GO:0022857">
    <property type="term" value="F:transmembrane transporter activity"/>
    <property type="evidence" value="ECO:0007669"/>
    <property type="project" value="InterPro"/>
</dbReference>
<dbReference type="AlphaFoldDB" id="A0A7T4A010"/>
<feature type="transmembrane region" description="Helical" evidence="7">
    <location>
        <begin position="165"/>
        <end position="184"/>
    </location>
</feature>
<feature type="transmembrane region" description="Helical" evidence="7">
    <location>
        <begin position="101"/>
        <end position="125"/>
    </location>
</feature>
<evidence type="ECO:0000256" key="1">
    <source>
        <dbReference type="ARBA" id="ARBA00004651"/>
    </source>
</evidence>
<dbReference type="PANTHER" id="PTHR23517">
    <property type="entry name" value="RESISTANCE PROTEIN MDTM, PUTATIVE-RELATED-RELATED"/>
    <property type="match status" value="1"/>
</dbReference>
<gene>
    <name evidence="9" type="ORF">I6H47_02205</name>
</gene>
<reference evidence="9 10" key="1">
    <citation type="submission" date="2020-12" db="EMBL/GenBank/DDBJ databases">
        <title>FDA dAtabase for Regulatory Grade micrObial Sequences (FDA-ARGOS): Supporting development and validation of Infectious Disease Dx tests.</title>
        <authorList>
            <person name="Sproer C."/>
            <person name="Gronow S."/>
            <person name="Severitt S."/>
            <person name="Schroder I."/>
            <person name="Tallon L."/>
            <person name="Sadzewicz L."/>
            <person name="Zhao X."/>
            <person name="Boylan J."/>
            <person name="Ott S."/>
            <person name="Bowen H."/>
            <person name="Vavikolanu K."/>
            <person name="Mehta A."/>
            <person name="Aluvathingal J."/>
            <person name="Nadendla S."/>
            <person name="Lowell S."/>
            <person name="Myers T."/>
            <person name="Yan Y."/>
            <person name="Sichtig H."/>
        </authorList>
    </citation>
    <scope>NUCLEOTIDE SEQUENCE [LARGE SCALE GENOMIC DNA]</scope>
    <source>
        <strain evidence="9 10">FDAARGOS_990</strain>
    </source>
</reference>
<evidence type="ECO:0000256" key="6">
    <source>
        <dbReference type="ARBA" id="ARBA00023136"/>
    </source>
</evidence>
<evidence type="ECO:0000256" key="7">
    <source>
        <dbReference type="SAM" id="Phobius"/>
    </source>
</evidence>
<dbReference type="InterPro" id="IPR050171">
    <property type="entry name" value="MFS_Transporters"/>
</dbReference>
<keyword evidence="5 7" id="KW-1133">Transmembrane helix</keyword>
<feature type="transmembrane region" description="Helical" evidence="7">
    <location>
        <begin position="248"/>
        <end position="266"/>
    </location>
</feature>
<proteinExistence type="predicted"/>
<dbReference type="Pfam" id="PF07690">
    <property type="entry name" value="MFS_1"/>
    <property type="match status" value="1"/>
</dbReference>
<sequence length="397" mass="40670">MSMVKEAQTARFAVAGLIMVALLAAAAAPSPLYPVYQQLWGFSDFTLTVIFAIYVLALLATMIALGSLADVVGTRSVLVAGLLVQIAAMVLFILADGVGPLIVARLVQGAATGLCTGAASAMIVAHQPSQPAGALVSGGSSPIGLALGAALAGLLVEYAPWPRQLVYSVLLGTYAALLIALILLPRDPVPRQPVRLRALVPRVGLPAAVRPLFIRRIPALLAIWAPAGLYLSLGASLVHTTFGVDNTFVVGLTLAVFFLPAPAATWRMRGMTPRRHGLLSFGLLGLGVLCTVVAVLVDSLALYIVASALAGAGFGAGFSRVMGTIGQAAPAADRSRTFATTFIVAYTAFSVPAVLAGLAAQHFGLVPTFIVYGLCEVGVVIIAAALAATSPKRGAPS</sequence>
<feature type="transmembrane region" description="Helical" evidence="7">
    <location>
        <begin position="77"/>
        <end position="95"/>
    </location>
</feature>
<evidence type="ECO:0000313" key="10">
    <source>
        <dbReference type="Proteomes" id="UP000595374"/>
    </source>
</evidence>
<feature type="transmembrane region" description="Helical" evidence="7">
    <location>
        <begin position="219"/>
        <end position="242"/>
    </location>
</feature>
<protein>
    <submittedName>
        <fullName evidence="9">MFS transporter</fullName>
    </submittedName>
</protein>
<feature type="transmembrane region" description="Helical" evidence="7">
    <location>
        <begin position="369"/>
        <end position="388"/>
    </location>
</feature>
<dbReference type="GO" id="GO:0005886">
    <property type="term" value="C:plasma membrane"/>
    <property type="evidence" value="ECO:0007669"/>
    <property type="project" value="UniProtKB-SubCell"/>
</dbReference>
<feature type="domain" description="Major facilitator superfamily (MFS) profile" evidence="8">
    <location>
        <begin position="9"/>
        <end position="391"/>
    </location>
</feature>
<feature type="transmembrane region" description="Helical" evidence="7">
    <location>
        <begin position="43"/>
        <end position="65"/>
    </location>
</feature>
<dbReference type="Proteomes" id="UP000595374">
    <property type="component" value="Chromosome"/>
</dbReference>
<dbReference type="InterPro" id="IPR036259">
    <property type="entry name" value="MFS_trans_sf"/>
</dbReference>
<feature type="transmembrane region" description="Helical" evidence="7">
    <location>
        <begin position="343"/>
        <end position="363"/>
    </location>
</feature>